<dbReference type="AlphaFoldDB" id="A0A3D8Q586"/>
<feature type="domain" description="RING-type" evidence="5">
    <location>
        <begin position="745"/>
        <end position="797"/>
    </location>
</feature>
<dbReference type="PROSITE" id="PS51192">
    <property type="entry name" value="HELICASE_ATP_BIND_1"/>
    <property type="match status" value="1"/>
</dbReference>
<dbReference type="PANTHER" id="PTHR45626">
    <property type="entry name" value="TRANSCRIPTION TERMINATION FACTOR 2-RELATED"/>
    <property type="match status" value="1"/>
</dbReference>
<dbReference type="GO" id="GO:0006281">
    <property type="term" value="P:DNA repair"/>
    <property type="evidence" value="ECO:0007669"/>
    <property type="project" value="TreeGrafter"/>
</dbReference>
<gene>
    <name evidence="8" type="ORF">BP6252_13923</name>
</gene>
<accession>A0A3D8Q586</accession>
<dbReference type="SMART" id="SM00490">
    <property type="entry name" value="HELICc"/>
    <property type="match status" value="1"/>
</dbReference>
<evidence type="ECO:0000313" key="8">
    <source>
        <dbReference type="EMBL" id="RDW57005.1"/>
    </source>
</evidence>
<evidence type="ECO:0000256" key="3">
    <source>
        <dbReference type="ARBA" id="ARBA00022840"/>
    </source>
</evidence>
<dbReference type="InterPro" id="IPR001650">
    <property type="entry name" value="Helicase_C-like"/>
</dbReference>
<dbReference type="CDD" id="cd18793">
    <property type="entry name" value="SF2_C_SNF"/>
    <property type="match status" value="1"/>
</dbReference>
<dbReference type="PANTHER" id="PTHR45626:SF52">
    <property type="entry name" value="SINGLE-STRANDED DNA-DEPENDENT ATPASE (EUROFUNG)"/>
    <property type="match status" value="1"/>
</dbReference>
<dbReference type="GO" id="GO:0008094">
    <property type="term" value="F:ATP-dependent activity, acting on DNA"/>
    <property type="evidence" value="ECO:0007669"/>
    <property type="project" value="TreeGrafter"/>
</dbReference>
<dbReference type="SUPFAM" id="SSF52540">
    <property type="entry name" value="P-loop containing nucleoside triphosphate hydrolases"/>
    <property type="match status" value="2"/>
</dbReference>
<dbReference type="STRING" id="1849047.A0A3D8Q586"/>
<keyword evidence="3" id="KW-0067">ATP-binding</keyword>
<evidence type="ECO:0000259" key="7">
    <source>
        <dbReference type="PROSITE" id="PS51194"/>
    </source>
</evidence>
<evidence type="ECO:0000313" key="9">
    <source>
        <dbReference type="Proteomes" id="UP000256645"/>
    </source>
</evidence>
<protein>
    <submittedName>
        <fullName evidence="8">Uncharacterized protein</fullName>
    </submittedName>
</protein>
<dbReference type="Pfam" id="PF00271">
    <property type="entry name" value="Helicase_C"/>
    <property type="match status" value="1"/>
</dbReference>
<dbReference type="Gene3D" id="3.40.50.10810">
    <property type="entry name" value="Tandem AAA-ATPase domain"/>
    <property type="match status" value="1"/>
</dbReference>
<dbReference type="CDD" id="cd18008">
    <property type="entry name" value="DEXDc_SHPRH-like"/>
    <property type="match status" value="1"/>
</dbReference>
<name>A0A3D8Q586_9HELO</name>
<evidence type="ECO:0000256" key="1">
    <source>
        <dbReference type="ARBA" id="ARBA00022741"/>
    </source>
</evidence>
<dbReference type="PROSITE" id="PS50089">
    <property type="entry name" value="ZF_RING_2"/>
    <property type="match status" value="1"/>
</dbReference>
<organism evidence="8 9">
    <name type="scientific">Coleophoma cylindrospora</name>
    <dbReference type="NCBI Taxonomy" id="1849047"/>
    <lineage>
        <taxon>Eukaryota</taxon>
        <taxon>Fungi</taxon>
        <taxon>Dikarya</taxon>
        <taxon>Ascomycota</taxon>
        <taxon>Pezizomycotina</taxon>
        <taxon>Leotiomycetes</taxon>
        <taxon>Helotiales</taxon>
        <taxon>Dermateaceae</taxon>
        <taxon>Coleophoma</taxon>
    </lineage>
</organism>
<keyword evidence="4" id="KW-0862">Zinc</keyword>
<evidence type="ECO:0000256" key="4">
    <source>
        <dbReference type="PROSITE-ProRule" id="PRU00175"/>
    </source>
</evidence>
<keyword evidence="2" id="KW-0378">Hydrolase</keyword>
<feature type="domain" description="Helicase ATP-binding" evidence="6">
    <location>
        <begin position="415"/>
        <end position="605"/>
    </location>
</feature>
<dbReference type="InterPro" id="IPR000330">
    <property type="entry name" value="SNF2_N"/>
</dbReference>
<dbReference type="GO" id="GO:0005524">
    <property type="term" value="F:ATP binding"/>
    <property type="evidence" value="ECO:0007669"/>
    <property type="project" value="UniProtKB-KW"/>
</dbReference>
<dbReference type="InterPro" id="IPR038718">
    <property type="entry name" value="SNF2-like_sf"/>
</dbReference>
<dbReference type="EMBL" id="PDLM01000026">
    <property type="protein sequence ID" value="RDW57005.1"/>
    <property type="molecule type" value="Genomic_DNA"/>
</dbReference>
<dbReference type="Gene3D" id="3.40.50.300">
    <property type="entry name" value="P-loop containing nucleotide triphosphate hydrolases"/>
    <property type="match status" value="1"/>
</dbReference>
<dbReference type="InterPro" id="IPR049730">
    <property type="entry name" value="SNF2/RAD54-like_C"/>
</dbReference>
<dbReference type="InterPro" id="IPR014001">
    <property type="entry name" value="Helicase_ATP-bd"/>
</dbReference>
<evidence type="ECO:0000259" key="6">
    <source>
        <dbReference type="PROSITE" id="PS51192"/>
    </source>
</evidence>
<reference evidence="8 9" key="1">
    <citation type="journal article" date="2018" name="IMA Fungus">
        <title>IMA Genome-F 9: Draft genome sequence of Annulohypoxylon stygium, Aspergillus mulundensis, Berkeleyomyces basicola (syn. Thielaviopsis basicola), Ceratocystis smalleyi, two Cercospora beticola strains, Coleophoma cylindrospora, Fusarium fracticaudum, Phialophora cf. hyalina, and Morchella septimelata.</title>
        <authorList>
            <person name="Wingfield B.D."/>
            <person name="Bills G.F."/>
            <person name="Dong Y."/>
            <person name="Huang W."/>
            <person name="Nel W.J."/>
            <person name="Swalarsk-Parry B.S."/>
            <person name="Vaghefi N."/>
            <person name="Wilken P.M."/>
            <person name="An Z."/>
            <person name="de Beer Z.W."/>
            <person name="De Vos L."/>
            <person name="Chen L."/>
            <person name="Duong T.A."/>
            <person name="Gao Y."/>
            <person name="Hammerbacher A."/>
            <person name="Kikkert J.R."/>
            <person name="Li Y."/>
            <person name="Li H."/>
            <person name="Li K."/>
            <person name="Li Q."/>
            <person name="Liu X."/>
            <person name="Ma X."/>
            <person name="Naidoo K."/>
            <person name="Pethybridge S.J."/>
            <person name="Sun J."/>
            <person name="Steenkamp E.T."/>
            <person name="van der Nest M.A."/>
            <person name="van Wyk S."/>
            <person name="Wingfield M.J."/>
            <person name="Xiong C."/>
            <person name="Yue Q."/>
            <person name="Zhang X."/>
        </authorList>
    </citation>
    <scope>NUCLEOTIDE SEQUENCE [LARGE SCALE GENOMIC DNA]</scope>
    <source>
        <strain evidence="8 9">BP6252</strain>
    </source>
</reference>
<dbReference type="OrthoDB" id="448448at2759"/>
<keyword evidence="4" id="KW-0863">Zinc-finger</keyword>
<keyword evidence="9" id="KW-1185">Reference proteome</keyword>
<evidence type="ECO:0000256" key="2">
    <source>
        <dbReference type="ARBA" id="ARBA00022801"/>
    </source>
</evidence>
<dbReference type="Pfam" id="PF00176">
    <property type="entry name" value="SNF2-rel_dom"/>
    <property type="match status" value="1"/>
</dbReference>
<proteinExistence type="predicted"/>
<dbReference type="Proteomes" id="UP000256645">
    <property type="component" value="Unassembled WGS sequence"/>
</dbReference>
<comment type="caution">
    <text evidence="8">The sequence shown here is derived from an EMBL/GenBank/DDBJ whole genome shotgun (WGS) entry which is preliminary data.</text>
</comment>
<dbReference type="InterPro" id="IPR001841">
    <property type="entry name" value="Znf_RING"/>
</dbReference>
<feature type="domain" description="Helicase C-terminal" evidence="7">
    <location>
        <begin position="814"/>
        <end position="964"/>
    </location>
</feature>
<dbReference type="GO" id="GO:0016787">
    <property type="term" value="F:hydrolase activity"/>
    <property type="evidence" value="ECO:0007669"/>
    <property type="project" value="UniProtKB-KW"/>
</dbReference>
<dbReference type="SMART" id="SM00487">
    <property type="entry name" value="DEXDc"/>
    <property type="match status" value="1"/>
</dbReference>
<dbReference type="GO" id="GO:0008270">
    <property type="term" value="F:zinc ion binding"/>
    <property type="evidence" value="ECO:0007669"/>
    <property type="project" value="UniProtKB-KW"/>
</dbReference>
<dbReference type="GO" id="GO:0005634">
    <property type="term" value="C:nucleus"/>
    <property type="evidence" value="ECO:0007669"/>
    <property type="project" value="TreeGrafter"/>
</dbReference>
<dbReference type="PROSITE" id="PS51194">
    <property type="entry name" value="HELICASE_CTER"/>
    <property type="match status" value="1"/>
</dbReference>
<keyword evidence="4" id="KW-0479">Metal-binding</keyword>
<evidence type="ECO:0000259" key="5">
    <source>
        <dbReference type="PROSITE" id="PS50089"/>
    </source>
</evidence>
<dbReference type="InterPro" id="IPR050628">
    <property type="entry name" value="SNF2_RAD54_helicase_TF"/>
</dbReference>
<keyword evidence="1" id="KW-0547">Nucleotide-binding</keyword>
<sequence>MASLKHILNDESTSAADEERYGCNSTVQRSNIEGYILINSQSYASSEFNPVHSGMWDTVLSGSTLQHDNNVTSEDASLNDFGIFEDMFDLPHESTMLDNVQIQYGQYSGPELFDDSIPVVRHDSMPLDFSEFDPEPSSLQTLSSTDTTVNTSNLPNSTEICYGMVSRAAVRLAGDMLQLDHKLQRTEGSYGFGFAGFNILLEKGEINLRFHDGYHLGSTNMQFCDGVLGILKFHIRMEAIANLANVRSRIAKAEKASDAIVRIDINVFGPRDNATVVGKILSDSKIWLQKPDILQKGMDYENPQFLELEGFEELEVDRQPLEMASGQKRLGMDDQRFEEAVEDVFNRLTRCDQLERVEKDQRVKTKLLDHQEESLFFMMQRETGDIPEQYCLWKREEQQDGTVQYRHAVTGATSHIQYLEAGGGVLADDMGMGKSLSILSLIAKTSYQAEEWLYGNKEEPNSILDSWKTRSKATLVIVSSALLINEWIHEINKHLDGSIHFVRYHGMNRKSLRHQLQTADIIFTTYTTLVREFQQKQRRKHDSSLHEIEFFRVVLDEAHIIRRKRTLFNRAVSELSAKSRWCLTGTPIQNKFEDIGALFAFIRARPFHNISMFRRFIVNPFDQSEEQRAVAVKRLVTLIDSLCIRRTKARLKLPDAQVFRNELDFSDVERMQYDKTVSDMSRRLREEVGNSKSMHDFGLFQINLQLRILCNHGTHQALFAWRRNDQSEMREFALTSMVATGEVVCSYCKQVMPVTSARNIYRMYGEQCKHAICDLCSGTTLNEEGEDEKLEIQCPICAETELLREGTTQSGARKARDEHYFQPNGIVFSCWTRTLELISRYLKAAGIIFERIDGGISLREREQILEAFADRADLPVLIMTTGTGAYGLNLTAANRIFIVEPQWNPAVENQAISRAIRLGQVESVQVTRYIIKNTVEQVSQWLETIRAEVANRSRKCAHSKEKRS</sequence>
<dbReference type="InterPro" id="IPR027417">
    <property type="entry name" value="P-loop_NTPase"/>
</dbReference>